<dbReference type="AlphaFoldDB" id="S7TWM7"/>
<proteinExistence type="predicted"/>
<keyword evidence="4" id="KW-1185">Reference proteome</keyword>
<feature type="transmembrane region" description="Helical" evidence="2">
    <location>
        <begin position="314"/>
        <end position="335"/>
    </location>
</feature>
<evidence type="ECO:0000313" key="4">
    <source>
        <dbReference type="Proteomes" id="UP000014977"/>
    </source>
</evidence>
<keyword evidence="1" id="KW-0175">Coiled coil</keyword>
<keyword evidence="2" id="KW-0472">Membrane</keyword>
<feature type="coiled-coil region" evidence="1">
    <location>
        <begin position="120"/>
        <end position="147"/>
    </location>
</feature>
<accession>S7TWM7</accession>
<feature type="transmembrane region" description="Helical" evidence="2">
    <location>
        <begin position="573"/>
        <end position="596"/>
    </location>
</feature>
<protein>
    <recommendedName>
        <fullName evidence="5">MscS Mechanosensitive ion channel</fullName>
    </recommendedName>
</protein>
<gene>
    <name evidence="3" type="ORF">dsmv_2016</name>
</gene>
<feature type="transmembrane region" description="Helical" evidence="2">
    <location>
        <begin position="482"/>
        <end position="504"/>
    </location>
</feature>
<evidence type="ECO:0000256" key="1">
    <source>
        <dbReference type="SAM" id="Coils"/>
    </source>
</evidence>
<feature type="transmembrane region" description="Helical" evidence="2">
    <location>
        <begin position="413"/>
        <end position="432"/>
    </location>
</feature>
<dbReference type="STRING" id="897.B2D07_00025"/>
<feature type="transmembrane region" description="Helical" evidence="2">
    <location>
        <begin position="389"/>
        <end position="407"/>
    </location>
</feature>
<feature type="transmembrane region" description="Helical" evidence="2">
    <location>
        <begin position="530"/>
        <end position="553"/>
    </location>
</feature>
<dbReference type="EMBL" id="ATHJ01000075">
    <property type="protein sequence ID" value="EPR41471.1"/>
    <property type="molecule type" value="Genomic_DNA"/>
</dbReference>
<feature type="transmembrane region" description="Helical" evidence="2">
    <location>
        <begin position="341"/>
        <end position="360"/>
    </location>
</feature>
<feature type="transmembrane region" description="Helical" evidence="2">
    <location>
        <begin position="273"/>
        <end position="293"/>
    </location>
</feature>
<dbReference type="Proteomes" id="UP000014977">
    <property type="component" value="Unassembled WGS sequence"/>
</dbReference>
<sequence>MLCKRMYVTIVGLIIISLLEMGFGFSAQGAPGEDHSSSDATVAVPYENIRQLVETALTTEADEIKALKARFTALDRYKKTIDILLRAASLQQTAHANLLVEPASDLQDILQAKSDSDAVMTNLSEMMAQARDERTAAETQLARVEEQILLNQENLATIREGKSDTPITVKLIRRIETLDDLLNTEKEMLRKIVDTYEASEEKLKAAHDRLSVMEDTFDNAISKKKKEDLFKRGEPGLDAFDITRLDDYIGDLPDRIISKLNHDVQALLDKGRLRITGIILFALIILVIMFQLKRKIIQWDKDNELARHYPRRHLVLRMASRSIPLGWTAVVLYFFAFVKHLYATIAPLGIGFVVVFVWLWSRWGLDAVTFWNQTVQQKIPEPLALRLRLLMRIVRYFTLAVVFLVWLYGRTSIISTICNIVFYLILAVWSVGFNHKLNEKISKTVSATSVKRLTQIAMITIYLIPMGGLIINLSGYQAFSSYWLISWGISLSIALWSWLIFHMIREWHEHFRKSSTSAGALTGKNRPFKWFCIQISWLAWFWISLIGLIFAWYVDKTRFFINIVQLMTLSLPIGSLNINLVNLLGIAIVLLVTHVLTRI</sequence>
<evidence type="ECO:0008006" key="5">
    <source>
        <dbReference type="Google" id="ProtNLM"/>
    </source>
</evidence>
<comment type="caution">
    <text evidence="3">The sequence shown here is derived from an EMBL/GenBank/DDBJ whole genome shotgun (WGS) entry which is preliminary data.</text>
</comment>
<keyword evidence="2" id="KW-0812">Transmembrane</keyword>
<dbReference type="RefSeq" id="WP_020876447.1">
    <property type="nucleotide sequence ID" value="NZ_ATHJ01000075.1"/>
</dbReference>
<dbReference type="eggNOG" id="COG3264">
    <property type="taxonomic scope" value="Bacteria"/>
</dbReference>
<keyword evidence="2" id="KW-1133">Transmembrane helix</keyword>
<evidence type="ECO:0000313" key="3">
    <source>
        <dbReference type="EMBL" id="EPR41471.1"/>
    </source>
</evidence>
<reference evidence="3 4" key="1">
    <citation type="journal article" date="2013" name="Genome Announc.">
        <title>Draft genome sequences for three mercury-methylating, sulfate-reducing bacteria.</title>
        <authorList>
            <person name="Brown S.D."/>
            <person name="Hurt R.A.Jr."/>
            <person name="Gilmour C.C."/>
            <person name="Elias D.A."/>
        </authorList>
    </citation>
    <scope>NUCLEOTIDE SEQUENCE [LARGE SCALE GENOMIC DNA]</scope>
    <source>
        <strain evidence="3 4">DSM 2059</strain>
    </source>
</reference>
<evidence type="ECO:0000256" key="2">
    <source>
        <dbReference type="SAM" id="Phobius"/>
    </source>
</evidence>
<name>S7TWM7_DESML</name>
<feature type="transmembrane region" description="Helical" evidence="2">
    <location>
        <begin position="453"/>
        <end position="476"/>
    </location>
</feature>
<organism evidence="3 4">
    <name type="scientific">Desulfococcus multivorans DSM 2059</name>
    <dbReference type="NCBI Taxonomy" id="1121405"/>
    <lineage>
        <taxon>Bacteria</taxon>
        <taxon>Pseudomonadati</taxon>
        <taxon>Thermodesulfobacteriota</taxon>
        <taxon>Desulfobacteria</taxon>
        <taxon>Desulfobacterales</taxon>
        <taxon>Desulfococcaceae</taxon>
        <taxon>Desulfococcus</taxon>
    </lineage>
</organism>